<dbReference type="PANTHER" id="PTHR44675:SF1">
    <property type="entry name" value="P21-ACTIVATED PROTEIN KINASE-INTERACTING PROTEIN 1"/>
    <property type="match status" value="1"/>
</dbReference>
<feature type="region of interest" description="Disordered" evidence="4">
    <location>
        <begin position="443"/>
        <end position="523"/>
    </location>
</feature>
<reference evidence="5 6" key="1">
    <citation type="journal article" date="2018" name="Mol. Biol. Evol.">
        <title>Broad Genomic Sampling Reveals a Smut Pathogenic Ancestry of the Fungal Clade Ustilaginomycotina.</title>
        <authorList>
            <person name="Kijpornyongpan T."/>
            <person name="Mondo S.J."/>
            <person name="Barry K."/>
            <person name="Sandor L."/>
            <person name="Lee J."/>
            <person name="Lipzen A."/>
            <person name="Pangilinan J."/>
            <person name="LaButti K."/>
            <person name="Hainaut M."/>
            <person name="Henrissat B."/>
            <person name="Grigoriev I.V."/>
            <person name="Spatafora J.W."/>
            <person name="Aime M.C."/>
        </authorList>
    </citation>
    <scope>NUCLEOTIDE SEQUENCE [LARGE SCALE GENOMIC DNA]</scope>
    <source>
        <strain evidence="5 6">MCA 3882</strain>
    </source>
</reference>
<dbReference type="PANTHER" id="PTHR44675">
    <property type="entry name" value="PAK1 INTERACTING PROTEIN 1"/>
    <property type="match status" value="1"/>
</dbReference>
<dbReference type="GeneID" id="37020161"/>
<dbReference type="RefSeq" id="XP_025358298.1">
    <property type="nucleotide sequence ID" value="XM_025498380.1"/>
</dbReference>
<dbReference type="InterPro" id="IPR051959">
    <property type="entry name" value="PAK1-Kinase_Regulator"/>
</dbReference>
<feature type="repeat" description="WD" evidence="3">
    <location>
        <begin position="249"/>
        <end position="290"/>
    </location>
</feature>
<dbReference type="PROSITE" id="PS50294">
    <property type="entry name" value="WD_REPEATS_REGION"/>
    <property type="match status" value="2"/>
</dbReference>
<dbReference type="PROSITE" id="PS00678">
    <property type="entry name" value="WD_REPEATS_1"/>
    <property type="match status" value="2"/>
</dbReference>
<evidence type="ECO:0000256" key="1">
    <source>
        <dbReference type="ARBA" id="ARBA00022574"/>
    </source>
</evidence>
<dbReference type="FunCoup" id="A0A316VKB7">
    <property type="interactions" value="378"/>
</dbReference>
<keyword evidence="2" id="KW-0677">Repeat</keyword>
<dbReference type="Pfam" id="PF00400">
    <property type="entry name" value="WD40"/>
    <property type="match status" value="2"/>
</dbReference>
<gene>
    <name evidence="5" type="ORF">FA14DRAFT_159775</name>
</gene>
<dbReference type="OrthoDB" id="308449at2759"/>
<feature type="compositionally biased region" description="Basic and acidic residues" evidence="4">
    <location>
        <begin position="443"/>
        <end position="456"/>
    </location>
</feature>
<evidence type="ECO:0000313" key="6">
    <source>
        <dbReference type="Proteomes" id="UP000245771"/>
    </source>
</evidence>
<sequence length="572" mass="62476">MPKGQVFRQSAKRRKDDTPTEKTDSKKQSLSKKPKLDNTKTKKETTPNKKESSQEGKPKSILKNGPQKKEPVKTAMKQKQDDSNDLALPKDAAAKKGKGKAAEKSKAPSEATLKAVKQPLKESPLPRTFRIITGSYERLLFGFQVKMEAHGELSSQATFTPMFSFAAHTSCITAVAAAGVDSKWLATGAGDETVRVWDLRKRKEVGGLTGHGGTIHSLSFPSRTYLISADSSGLINLYRTRDWALLKTLRGHTGRVNACQAHPSGKVALSVGQDGMLRMWDLMRGKGAGAVRLYLGMSEEDAGSSSHRTKEEPLDVQWSPDGSRFLVMGRTEISIYTTDMKKLACVIVRRDDPKHKFGSVAWLDTKTILAGTESGTVDTYRINKDALVGPIDQLIGHENRVKAIRSVRIQPTTAPQPLTLVVTASSDGKLRVFDCSDLVEKAIDEKPEEPHQKEPIGTHSTGGARLTSLDVVGGSGVRTAATDSKETDVEDEDDDEEEEFSGDGDSDIDSDLDGAESEGELDEAEMQELNDLLDLLDEAKAQGLDVEGLSEFEDEGEDEIDEEEEAEEEDDE</sequence>
<evidence type="ECO:0000256" key="2">
    <source>
        <dbReference type="ARBA" id="ARBA00022737"/>
    </source>
</evidence>
<evidence type="ECO:0000313" key="5">
    <source>
        <dbReference type="EMBL" id="PWN37996.1"/>
    </source>
</evidence>
<dbReference type="InParanoid" id="A0A316VKB7"/>
<dbReference type="AlphaFoldDB" id="A0A316VKB7"/>
<feature type="region of interest" description="Disordered" evidence="4">
    <location>
        <begin position="1"/>
        <end position="119"/>
    </location>
</feature>
<evidence type="ECO:0000256" key="3">
    <source>
        <dbReference type="PROSITE-ProRule" id="PRU00221"/>
    </source>
</evidence>
<keyword evidence="1 3" id="KW-0853">WD repeat</keyword>
<feature type="compositionally biased region" description="Basic and acidic residues" evidence="4">
    <location>
        <begin position="67"/>
        <end position="82"/>
    </location>
</feature>
<proteinExistence type="predicted"/>
<dbReference type="SMART" id="SM00320">
    <property type="entry name" value="WD40"/>
    <property type="match status" value="4"/>
</dbReference>
<feature type="region of interest" description="Disordered" evidence="4">
    <location>
        <begin position="542"/>
        <end position="572"/>
    </location>
</feature>
<feature type="compositionally biased region" description="Basic and acidic residues" evidence="4">
    <location>
        <begin position="14"/>
        <end position="27"/>
    </location>
</feature>
<evidence type="ECO:0000256" key="4">
    <source>
        <dbReference type="SAM" id="MobiDB-lite"/>
    </source>
</evidence>
<keyword evidence="6" id="KW-1185">Reference proteome</keyword>
<dbReference type="InterPro" id="IPR001680">
    <property type="entry name" value="WD40_rpt"/>
</dbReference>
<feature type="compositionally biased region" description="Basic and acidic residues" evidence="4">
    <location>
        <begin position="34"/>
        <end position="58"/>
    </location>
</feature>
<protein>
    <submittedName>
        <fullName evidence="5">WD40 repeat-like protein</fullName>
    </submittedName>
</protein>
<dbReference type="Proteomes" id="UP000245771">
    <property type="component" value="Unassembled WGS sequence"/>
</dbReference>
<organism evidence="5 6">
    <name type="scientific">Meira miltonrushii</name>
    <dbReference type="NCBI Taxonomy" id="1280837"/>
    <lineage>
        <taxon>Eukaryota</taxon>
        <taxon>Fungi</taxon>
        <taxon>Dikarya</taxon>
        <taxon>Basidiomycota</taxon>
        <taxon>Ustilaginomycotina</taxon>
        <taxon>Exobasidiomycetes</taxon>
        <taxon>Exobasidiales</taxon>
        <taxon>Brachybasidiaceae</taxon>
        <taxon>Meira</taxon>
    </lineage>
</organism>
<dbReference type="InterPro" id="IPR015943">
    <property type="entry name" value="WD40/YVTN_repeat-like_dom_sf"/>
</dbReference>
<dbReference type="InterPro" id="IPR019775">
    <property type="entry name" value="WD40_repeat_CS"/>
</dbReference>
<dbReference type="SUPFAM" id="SSF50978">
    <property type="entry name" value="WD40 repeat-like"/>
    <property type="match status" value="1"/>
</dbReference>
<feature type="compositionally biased region" description="Acidic residues" evidence="4">
    <location>
        <begin position="488"/>
        <end position="523"/>
    </location>
</feature>
<dbReference type="STRING" id="1280837.A0A316VKB7"/>
<feature type="compositionally biased region" description="Acidic residues" evidence="4">
    <location>
        <begin position="548"/>
        <end position="572"/>
    </location>
</feature>
<dbReference type="Gene3D" id="2.130.10.10">
    <property type="entry name" value="YVTN repeat-like/Quinoprotein amine dehydrogenase"/>
    <property type="match status" value="2"/>
</dbReference>
<dbReference type="InterPro" id="IPR036322">
    <property type="entry name" value="WD40_repeat_dom_sf"/>
</dbReference>
<dbReference type="PROSITE" id="PS50082">
    <property type="entry name" value="WD_REPEATS_2"/>
    <property type="match status" value="2"/>
</dbReference>
<name>A0A316VKB7_9BASI</name>
<dbReference type="EMBL" id="KZ819602">
    <property type="protein sequence ID" value="PWN37996.1"/>
    <property type="molecule type" value="Genomic_DNA"/>
</dbReference>
<accession>A0A316VKB7</accession>
<feature type="repeat" description="WD" evidence="3">
    <location>
        <begin position="165"/>
        <end position="207"/>
    </location>
</feature>